<name>A0A0B0NGH0_GOSAR</name>
<evidence type="ECO:0000313" key="1">
    <source>
        <dbReference type="EMBL" id="KHG11940.1"/>
    </source>
</evidence>
<sequence length="42" mass="4787">MCCSKDLVHMGTLLISFIKGSSPYKCSFEWSSLPKNMCTLWI</sequence>
<dbReference type="AlphaFoldDB" id="A0A0B0NGH0"/>
<proteinExistence type="predicted"/>
<dbReference type="Proteomes" id="UP000032142">
    <property type="component" value="Unassembled WGS sequence"/>
</dbReference>
<reference evidence="2" key="1">
    <citation type="submission" date="2014-09" db="EMBL/GenBank/DDBJ databases">
        <authorList>
            <person name="Mudge J."/>
            <person name="Ramaraj T."/>
            <person name="Lindquist I.E."/>
            <person name="Bharti A.K."/>
            <person name="Sundararajan A."/>
            <person name="Cameron C.T."/>
            <person name="Woodward J.E."/>
            <person name="May G.D."/>
            <person name="Brubaker C."/>
            <person name="Broadhvest J."/>
            <person name="Wilkins T.A."/>
        </authorList>
    </citation>
    <scope>NUCLEOTIDE SEQUENCE</scope>
    <source>
        <strain evidence="2">cv. AKA8401</strain>
    </source>
</reference>
<keyword evidence="2" id="KW-1185">Reference proteome</keyword>
<gene>
    <name evidence="1" type="ORF">F383_18687</name>
</gene>
<evidence type="ECO:0000313" key="2">
    <source>
        <dbReference type="Proteomes" id="UP000032142"/>
    </source>
</evidence>
<accession>A0A0B0NGH0</accession>
<protein>
    <submittedName>
        <fullName evidence="1">Uncharacterized protein</fullName>
    </submittedName>
</protein>
<dbReference type="EMBL" id="KN396725">
    <property type="protein sequence ID" value="KHG11940.1"/>
    <property type="molecule type" value="Genomic_DNA"/>
</dbReference>
<organism evidence="1 2">
    <name type="scientific">Gossypium arboreum</name>
    <name type="common">Tree cotton</name>
    <name type="synonym">Gossypium nanking</name>
    <dbReference type="NCBI Taxonomy" id="29729"/>
    <lineage>
        <taxon>Eukaryota</taxon>
        <taxon>Viridiplantae</taxon>
        <taxon>Streptophyta</taxon>
        <taxon>Embryophyta</taxon>
        <taxon>Tracheophyta</taxon>
        <taxon>Spermatophyta</taxon>
        <taxon>Magnoliopsida</taxon>
        <taxon>eudicotyledons</taxon>
        <taxon>Gunneridae</taxon>
        <taxon>Pentapetalae</taxon>
        <taxon>rosids</taxon>
        <taxon>malvids</taxon>
        <taxon>Malvales</taxon>
        <taxon>Malvaceae</taxon>
        <taxon>Malvoideae</taxon>
        <taxon>Gossypium</taxon>
    </lineage>
</organism>